<gene>
    <name evidence="1" type="ORF">I550_0403</name>
</gene>
<dbReference type="AlphaFoldDB" id="X8CLQ2"/>
<organism evidence="1 2">
    <name type="scientific">Mycobacterium intracellulare 1956</name>
    <dbReference type="NCBI Taxonomy" id="1299331"/>
    <lineage>
        <taxon>Bacteria</taxon>
        <taxon>Bacillati</taxon>
        <taxon>Actinomycetota</taxon>
        <taxon>Actinomycetes</taxon>
        <taxon>Mycobacteriales</taxon>
        <taxon>Mycobacteriaceae</taxon>
        <taxon>Mycobacterium</taxon>
        <taxon>Mycobacterium avium complex (MAC)</taxon>
    </lineage>
</organism>
<sequence length="50" mass="5409">MRLISPLARRFLKSRAAYRDTPGRYADPWGAIRAKLGEPRPDAPGAASGA</sequence>
<protein>
    <submittedName>
        <fullName evidence="1">NAD-dependent epimerase/dehydratase domain protein</fullName>
    </submittedName>
</protein>
<reference evidence="1 2" key="1">
    <citation type="submission" date="2013-12" db="EMBL/GenBank/DDBJ databases">
        <authorList>
            <person name="Zelazny A."/>
            <person name="Olivier K."/>
            <person name="Holland S."/>
            <person name="Lenaerts A."/>
            <person name="Ordway D."/>
            <person name="DeGroote M.A."/>
            <person name="Parker T."/>
            <person name="Sizemore C."/>
            <person name="Tallon L.J."/>
            <person name="Sadzewicz L.K."/>
            <person name="Sengamalay N."/>
            <person name="Fraser C.M."/>
            <person name="Hine E."/>
            <person name="Shefchek K.A."/>
            <person name="Das S.P."/>
            <person name="Tettelin H."/>
        </authorList>
    </citation>
    <scope>NUCLEOTIDE SEQUENCE [LARGE SCALE GENOMIC DNA]</scope>
    <source>
        <strain evidence="1 2">1956</strain>
    </source>
</reference>
<proteinExistence type="predicted"/>
<dbReference type="Proteomes" id="UP000020825">
    <property type="component" value="Unassembled WGS sequence"/>
</dbReference>
<dbReference type="PATRIC" id="fig|1299331.3.peg.396"/>
<name>X8CLQ2_MYCIT</name>
<evidence type="ECO:0000313" key="1">
    <source>
        <dbReference type="EMBL" id="EUA57282.1"/>
    </source>
</evidence>
<accession>X8CLQ2</accession>
<comment type="caution">
    <text evidence="1">The sequence shown here is derived from an EMBL/GenBank/DDBJ whole genome shotgun (WGS) entry which is preliminary data.</text>
</comment>
<dbReference type="EMBL" id="JAOG01000001">
    <property type="protein sequence ID" value="EUA57282.1"/>
    <property type="molecule type" value="Genomic_DNA"/>
</dbReference>
<evidence type="ECO:0000313" key="2">
    <source>
        <dbReference type="Proteomes" id="UP000020825"/>
    </source>
</evidence>